<dbReference type="SMART" id="SM00382">
    <property type="entry name" value="AAA"/>
    <property type="match status" value="2"/>
</dbReference>
<dbReference type="InterPro" id="IPR050319">
    <property type="entry name" value="ABC_transp_ATP-bind"/>
</dbReference>
<dbReference type="InterPro" id="IPR013563">
    <property type="entry name" value="Oligopep_ABC_C"/>
</dbReference>
<dbReference type="PANTHER" id="PTHR43776">
    <property type="entry name" value="TRANSPORT ATP-BINDING PROTEIN"/>
    <property type="match status" value="1"/>
</dbReference>
<evidence type="ECO:0000313" key="19">
    <source>
        <dbReference type="Proteomes" id="UP001589670"/>
    </source>
</evidence>
<dbReference type="CDD" id="cd03257">
    <property type="entry name" value="ABC_NikE_OppD_transporters"/>
    <property type="match status" value="2"/>
</dbReference>
<evidence type="ECO:0000256" key="7">
    <source>
        <dbReference type="ARBA" id="ARBA00022741"/>
    </source>
</evidence>
<dbReference type="Gene3D" id="3.40.50.300">
    <property type="entry name" value="P-loop containing nucleotide triphosphate hydrolases"/>
    <property type="match status" value="2"/>
</dbReference>
<keyword evidence="11" id="KW-0472">Membrane</keyword>
<evidence type="ECO:0000256" key="16">
    <source>
        <dbReference type="ARBA" id="ARBA00047640"/>
    </source>
</evidence>
<dbReference type="NCBIfam" id="NF007739">
    <property type="entry name" value="PRK10419.1"/>
    <property type="match status" value="2"/>
</dbReference>
<evidence type="ECO:0000256" key="10">
    <source>
        <dbReference type="ARBA" id="ARBA00022967"/>
    </source>
</evidence>
<sequence>MLDTPLARIENLRVEFETRDGRVVGVEDVSFAVNPGETVCIVGESGSGKSVSSLSLMRLIEYGGGTIAGGRMLFDRREGGEIDLAQTDQSLMRTIRGNEIGMIFQEPMTALNPVFTVGRQLSEGLRVHRGMDKRQARARALELLREVRIPEPERRLDQYPHELSGGMRQRVVIAMALACKPRLLIADEPTTALDVTIQAEILALMDRLKRETGTAVIFITHDMSVVAQMADRVVVMFRGNKVEEGPVEEIFEAPKHDYTRALLAAVPKLGEMRGKQYPEPMKLLGTAAQQIKPIKGSDETLLTVKGLTTRFPVAGGFFRRTVANVHAVEDLSFTLKKGRTLSLVGESGCGKSTAGRSILRLVEPLAGEVVLDGTDIMSLSPRGLRRARVDMQMIFQDPFASLNPQMKLAAQVAEPMKNYGLVSRSEMDDRVAMLFDRVELPRSFLRRFPHELSGGQRQRVAIARALALNPKLIVSDEAVSALDVSVQAQVVNLMMELQADLGLGYLFISHDMAVVERVSHDVGVMYLGRIVEMGSRAAVFENPQHPYTQALMKAVPIADPRQRKSEKDLNFKPIPSPIHPVGYEPGPSVYEEVDPGHFVLTSESGY</sequence>
<comment type="catalytic activity">
    <reaction evidence="16">
        <text>glutathione(out) + ATP + H2O = glutathione(in) + ADP + phosphate + H(+)</text>
        <dbReference type="Rhea" id="RHEA:29791"/>
        <dbReference type="ChEBI" id="CHEBI:15377"/>
        <dbReference type="ChEBI" id="CHEBI:15378"/>
        <dbReference type="ChEBI" id="CHEBI:30616"/>
        <dbReference type="ChEBI" id="CHEBI:43474"/>
        <dbReference type="ChEBI" id="CHEBI:57925"/>
        <dbReference type="ChEBI" id="CHEBI:456216"/>
        <dbReference type="EC" id="7.4.2.10"/>
    </reaction>
</comment>
<dbReference type="PROSITE" id="PS00211">
    <property type="entry name" value="ABC_TRANSPORTER_1"/>
    <property type="match status" value="2"/>
</dbReference>
<comment type="function">
    <text evidence="12">Part of the ABC transporter complex GsiABCD involved in glutathione import. Responsible for energy coupling to the transport system.</text>
</comment>
<keyword evidence="6" id="KW-0677">Repeat</keyword>
<comment type="caution">
    <text evidence="18">The sequence shown here is derived from an EMBL/GenBank/DDBJ whole genome shotgun (WGS) entry which is preliminary data.</text>
</comment>
<comment type="subunit">
    <text evidence="2">The complex is composed of two ATP-binding proteins (GsiA), two transmembrane proteins (GsiC and GsiD) and a solute-binding protein (GsiB).</text>
</comment>
<evidence type="ECO:0000256" key="12">
    <source>
        <dbReference type="ARBA" id="ARBA00037530"/>
    </source>
</evidence>
<keyword evidence="5" id="KW-0997">Cell inner membrane</keyword>
<keyword evidence="9 18" id="KW-0067">ATP-binding</keyword>
<keyword evidence="8" id="KW-0378">Hydrolase</keyword>
<reference evidence="18 19" key="1">
    <citation type="submission" date="2024-09" db="EMBL/GenBank/DDBJ databases">
        <authorList>
            <person name="Sun Q."/>
            <person name="Mori K."/>
        </authorList>
    </citation>
    <scope>NUCLEOTIDE SEQUENCE [LARGE SCALE GENOMIC DNA]</scope>
    <source>
        <strain evidence="18 19">CECT 9424</strain>
    </source>
</reference>
<feature type="domain" description="ABC transporter" evidence="17">
    <location>
        <begin position="7"/>
        <end position="263"/>
    </location>
</feature>
<evidence type="ECO:0000256" key="6">
    <source>
        <dbReference type="ARBA" id="ARBA00022737"/>
    </source>
</evidence>
<dbReference type="EMBL" id="JBHMEC010000011">
    <property type="protein sequence ID" value="MFB9149616.1"/>
    <property type="molecule type" value="Genomic_DNA"/>
</dbReference>
<keyword evidence="3" id="KW-0813">Transport</keyword>
<organism evidence="18 19">
    <name type="scientific">Roseovarius ramblicola</name>
    <dbReference type="NCBI Taxonomy" id="2022336"/>
    <lineage>
        <taxon>Bacteria</taxon>
        <taxon>Pseudomonadati</taxon>
        <taxon>Pseudomonadota</taxon>
        <taxon>Alphaproteobacteria</taxon>
        <taxon>Rhodobacterales</taxon>
        <taxon>Roseobacteraceae</taxon>
        <taxon>Roseovarius</taxon>
    </lineage>
</organism>
<evidence type="ECO:0000256" key="3">
    <source>
        <dbReference type="ARBA" id="ARBA00022448"/>
    </source>
</evidence>
<keyword evidence="4" id="KW-1003">Cell membrane</keyword>
<evidence type="ECO:0000313" key="18">
    <source>
        <dbReference type="EMBL" id="MFB9149616.1"/>
    </source>
</evidence>
<evidence type="ECO:0000256" key="5">
    <source>
        <dbReference type="ARBA" id="ARBA00022519"/>
    </source>
</evidence>
<comment type="subcellular location">
    <subcellularLocation>
        <location evidence="1">Cell inner membrane</location>
        <topology evidence="1">Peripheral membrane protein</topology>
    </subcellularLocation>
</comment>
<dbReference type="PANTHER" id="PTHR43776:SF15">
    <property type="entry name" value="GLUTATHIONE IMPORT ATP-BINDING PROTEIN GSIA"/>
    <property type="match status" value="1"/>
</dbReference>
<dbReference type="SUPFAM" id="SSF52540">
    <property type="entry name" value="P-loop containing nucleoside triphosphate hydrolases"/>
    <property type="match status" value="2"/>
</dbReference>
<dbReference type="GO" id="GO:0005524">
    <property type="term" value="F:ATP binding"/>
    <property type="evidence" value="ECO:0007669"/>
    <property type="project" value="UniProtKB-KW"/>
</dbReference>
<feature type="domain" description="ABC transporter" evidence="17">
    <location>
        <begin position="302"/>
        <end position="552"/>
    </location>
</feature>
<dbReference type="Pfam" id="PF00005">
    <property type="entry name" value="ABC_tran"/>
    <property type="match status" value="2"/>
</dbReference>
<evidence type="ECO:0000256" key="14">
    <source>
        <dbReference type="ARBA" id="ARBA00039050"/>
    </source>
</evidence>
<evidence type="ECO:0000259" key="17">
    <source>
        <dbReference type="PROSITE" id="PS50893"/>
    </source>
</evidence>
<evidence type="ECO:0000256" key="1">
    <source>
        <dbReference type="ARBA" id="ARBA00004417"/>
    </source>
</evidence>
<dbReference type="Proteomes" id="UP001589670">
    <property type="component" value="Unassembled WGS sequence"/>
</dbReference>
<keyword evidence="19" id="KW-1185">Reference proteome</keyword>
<dbReference type="NCBIfam" id="NF008453">
    <property type="entry name" value="PRK11308.1"/>
    <property type="match status" value="2"/>
</dbReference>
<dbReference type="InterPro" id="IPR027417">
    <property type="entry name" value="P-loop_NTPase"/>
</dbReference>
<dbReference type="InterPro" id="IPR017871">
    <property type="entry name" value="ABC_transporter-like_CS"/>
</dbReference>
<evidence type="ECO:0000256" key="9">
    <source>
        <dbReference type="ARBA" id="ARBA00022840"/>
    </source>
</evidence>
<dbReference type="InterPro" id="IPR003593">
    <property type="entry name" value="AAA+_ATPase"/>
</dbReference>
<dbReference type="RefSeq" id="WP_377068701.1">
    <property type="nucleotide sequence ID" value="NZ_JBHMEC010000011.1"/>
</dbReference>
<keyword evidence="7" id="KW-0547">Nucleotide-binding</keyword>
<evidence type="ECO:0000256" key="15">
    <source>
        <dbReference type="ARBA" id="ARBA00041187"/>
    </source>
</evidence>
<dbReference type="Pfam" id="PF08352">
    <property type="entry name" value="oligo_HPY"/>
    <property type="match status" value="2"/>
</dbReference>
<dbReference type="InterPro" id="IPR003439">
    <property type="entry name" value="ABC_transporter-like_ATP-bd"/>
</dbReference>
<accession>A0ABV5HYY1</accession>
<gene>
    <name evidence="18" type="ORF">ACFFU4_07635</name>
</gene>
<dbReference type="EC" id="7.4.2.10" evidence="14"/>
<proteinExistence type="inferred from homology"/>
<evidence type="ECO:0000256" key="4">
    <source>
        <dbReference type="ARBA" id="ARBA00022475"/>
    </source>
</evidence>
<evidence type="ECO:0000256" key="8">
    <source>
        <dbReference type="ARBA" id="ARBA00022801"/>
    </source>
</evidence>
<keyword evidence="10" id="KW-1278">Translocase</keyword>
<protein>
    <recommendedName>
        <fullName evidence="15">Glutathione import ATP-binding protein GsiA</fullName>
        <ecNumber evidence="14">7.4.2.10</ecNumber>
    </recommendedName>
</protein>
<evidence type="ECO:0000256" key="11">
    <source>
        <dbReference type="ARBA" id="ARBA00023136"/>
    </source>
</evidence>
<evidence type="ECO:0000256" key="2">
    <source>
        <dbReference type="ARBA" id="ARBA00011469"/>
    </source>
</evidence>
<dbReference type="PROSITE" id="PS50893">
    <property type="entry name" value="ABC_TRANSPORTER_2"/>
    <property type="match status" value="2"/>
</dbReference>
<comment type="similarity">
    <text evidence="13">Belongs to the ABC transporter superfamily. Glutathione importer (TC 3.A.1.5.11) family.</text>
</comment>
<evidence type="ECO:0000256" key="13">
    <source>
        <dbReference type="ARBA" id="ARBA00038416"/>
    </source>
</evidence>
<name>A0ABV5HYY1_9RHOB</name>